<proteinExistence type="predicted"/>
<dbReference type="EMBL" id="ML005662">
    <property type="protein sequence ID" value="RKP17829.1"/>
    <property type="molecule type" value="Genomic_DNA"/>
</dbReference>
<protein>
    <submittedName>
        <fullName evidence="1">Uncharacterized protein</fullName>
    </submittedName>
</protein>
<feature type="non-terminal residue" evidence="1">
    <location>
        <position position="207"/>
    </location>
</feature>
<accession>A0A4V1IZF0</accession>
<organism evidence="1 2">
    <name type="scientific">Rozella allomycis (strain CSF55)</name>
    <dbReference type="NCBI Taxonomy" id="988480"/>
    <lineage>
        <taxon>Eukaryota</taxon>
        <taxon>Fungi</taxon>
        <taxon>Fungi incertae sedis</taxon>
        <taxon>Cryptomycota</taxon>
        <taxon>Cryptomycota incertae sedis</taxon>
        <taxon>Rozella</taxon>
    </lineage>
</organism>
<evidence type="ECO:0000313" key="1">
    <source>
        <dbReference type="EMBL" id="RKP17829.1"/>
    </source>
</evidence>
<name>A0A4V1IZF0_ROZAC</name>
<reference evidence="2" key="1">
    <citation type="journal article" date="2018" name="Nat. Microbiol.">
        <title>Leveraging single-cell genomics to expand the fungal tree of life.</title>
        <authorList>
            <person name="Ahrendt S.R."/>
            <person name="Quandt C.A."/>
            <person name="Ciobanu D."/>
            <person name="Clum A."/>
            <person name="Salamov A."/>
            <person name="Andreopoulos B."/>
            <person name="Cheng J.F."/>
            <person name="Woyke T."/>
            <person name="Pelin A."/>
            <person name="Henrissat B."/>
            <person name="Reynolds N.K."/>
            <person name="Benny G.L."/>
            <person name="Smith M.E."/>
            <person name="James T.Y."/>
            <person name="Grigoriev I.V."/>
        </authorList>
    </citation>
    <scope>NUCLEOTIDE SEQUENCE [LARGE SCALE GENOMIC DNA]</scope>
    <source>
        <strain evidence="2">CSF55</strain>
    </source>
</reference>
<evidence type="ECO:0000313" key="2">
    <source>
        <dbReference type="Proteomes" id="UP000281549"/>
    </source>
</evidence>
<sequence>MSAPNFIDNLTEYSAHMICFVASLQDINLHGSVLKERFLAESKLFGYALGNPRSAGKDKIQLACSKTRYPNCPANVRINCTQNGWVIGSHVFEHNHPPSKDVNFEVFDIQQSLRAFVQAHMNSFQIHTALKTMYPDKVLPLSTISQKVRSLRTEIFGPIGNEYEKLIKNLEDDKDKTVSIFVDRDSLGTVLNFMWADKRALDIFAST</sequence>
<dbReference type="Proteomes" id="UP000281549">
    <property type="component" value="Unassembled WGS sequence"/>
</dbReference>
<gene>
    <name evidence="1" type="ORF">ROZALSC1DRAFT_30404</name>
</gene>
<dbReference type="AlphaFoldDB" id="A0A4V1IZF0"/>